<dbReference type="EMBL" id="LFJC01000003">
    <property type="protein sequence ID" value="PIT02082.1"/>
    <property type="molecule type" value="Genomic_DNA"/>
</dbReference>
<comment type="caution">
    <text evidence="1">The sequence shown here is derived from an EMBL/GenBank/DDBJ whole genome shotgun (WGS) entry which is preliminary data.</text>
</comment>
<name>A0A2M6UBT4_9BRAD</name>
<sequence>MKPDIYNPDLACAQACKRWVASPAYTPINADTVLGAAREFDKHMRRRPHRDYEMRVFEDGSVFFRNTERPTLRRLIPLAEIQKAAREVFWLDPHRALWQHIAALWL</sequence>
<dbReference type="AlphaFoldDB" id="A0A2M6UBT4"/>
<dbReference type="RefSeq" id="WP_100177278.1">
    <property type="nucleotide sequence ID" value="NZ_LFJC01000003.1"/>
</dbReference>
<gene>
    <name evidence="1" type="ORF">TSA1_15930</name>
</gene>
<protein>
    <submittedName>
        <fullName evidence="1">Uncharacterized protein</fullName>
    </submittedName>
</protein>
<accession>A0A2M6UBT4</accession>
<dbReference type="Proteomes" id="UP000228930">
    <property type="component" value="Unassembled WGS sequence"/>
</dbReference>
<evidence type="ECO:0000313" key="1">
    <source>
        <dbReference type="EMBL" id="PIT02082.1"/>
    </source>
</evidence>
<organism evidence="1 2">
    <name type="scientific">Bradyrhizobium nitroreducens</name>
    <dbReference type="NCBI Taxonomy" id="709803"/>
    <lineage>
        <taxon>Bacteria</taxon>
        <taxon>Pseudomonadati</taxon>
        <taxon>Pseudomonadota</taxon>
        <taxon>Alphaproteobacteria</taxon>
        <taxon>Hyphomicrobiales</taxon>
        <taxon>Nitrobacteraceae</taxon>
        <taxon>Bradyrhizobium</taxon>
    </lineage>
</organism>
<proteinExistence type="predicted"/>
<keyword evidence="2" id="KW-1185">Reference proteome</keyword>
<reference evidence="1 2" key="1">
    <citation type="submission" date="2015-06" db="EMBL/GenBank/DDBJ databases">
        <title>Comparative genome analysis of nirS-carrying Bradyrhizobium sp. strains.</title>
        <authorList>
            <person name="Ishii S."/>
            <person name="Jang J."/>
            <person name="Nishizawa T."/>
            <person name="Senoo K."/>
        </authorList>
    </citation>
    <scope>NUCLEOTIDE SEQUENCE [LARGE SCALE GENOMIC DNA]</scope>
    <source>
        <strain evidence="1 2">TSA1</strain>
    </source>
</reference>
<evidence type="ECO:0000313" key="2">
    <source>
        <dbReference type="Proteomes" id="UP000228930"/>
    </source>
</evidence>